<dbReference type="InterPro" id="IPR037185">
    <property type="entry name" value="EmrE-like"/>
</dbReference>
<dbReference type="Pfam" id="PF00892">
    <property type="entry name" value="EamA"/>
    <property type="match status" value="1"/>
</dbReference>
<evidence type="ECO:0000313" key="7">
    <source>
        <dbReference type="EMBL" id="MBB5218658.1"/>
    </source>
</evidence>
<feature type="transmembrane region" description="Helical" evidence="5">
    <location>
        <begin position="69"/>
        <end position="90"/>
    </location>
</feature>
<feature type="transmembrane region" description="Helical" evidence="5">
    <location>
        <begin position="243"/>
        <end position="263"/>
    </location>
</feature>
<feature type="transmembrane region" description="Helical" evidence="5">
    <location>
        <begin position="102"/>
        <end position="119"/>
    </location>
</feature>
<sequence length="300" mass="32636">MTNTTKGIICIILSAFSFAAMALFVRLAGDVYFIEKAFFRNSVAFIIALVLLIRDAETSGIESIKIRRAFIPFLLIRSAAGSVGIFGNFYAVDHLVLSDAAILNKMSPFFAVLFSIILLKEKIRPVPLLAITGAFMGALLVVKPGFDFSAMLPTLVGFAGGAGAGLAYSCVRKLSSMKCNGKLIVVFFSAFSTLLSVPYLIFHWEPLSLYQLTMLICTGICAAGGQFGITAAYYYAPAREISVYDYSQIIFSAAMGFIFFGMIPDWMSITGYVIIIMMAVLNFLYNRKAAAGQTSKNQAE</sequence>
<protein>
    <submittedName>
        <fullName evidence="7">Drug/metabolite transporter (DMT)-like permease</fullName>
    </submittedName>
</protein>
<dbReference type="SUPFAM" id="SSF103481">
    <property type="entry name" value="Multidrug resistance efflux transporter EmrE"/>
    <property type="match status" value="2"/>
</dbReference>
<feature type="transmembrane region" description="Helical" evidence="5">
    <location>
        <begin position="183"/>
        <end position="202"/>
    </location>
</feature>
<evidence type="ECO:0000256" key="2">
    <source>
        <dbReference type="ARBA" id="ARBA00022692"/>
    </source>
</evidence>
<accession>A0A840SER9</accession>
<feature type="transmembrane region" description="Helical" evidence="5">
    <location>
        <begin position="208"/>
        <end position="236"/>
    </location>
</feature>
<dbReference type="PANTHER" id="PTHR22911">
    <property type="entry name" value="ACYL-MALONYL CONDENSING ENZYME-RELATED"/>
    <property type="match status" value="1"/>
</dbReference>
<organism evidence="7 8">
    <name type="scientific">Treponema rectale</name>
    <dbReference type="NCBI Taxonomy" id="744512"/>
    <lineage>
        <taxon>Bacteria</taxon>
        <taxon>Pseudomonadati</taxon>
        <taxon>Spirochaetota</taxon>
        <taxon>Spirochaetia</taxon>
        <taxon>Spirochaetales</taxon>
        <taxon>Treponemataceae</taxon>
        <taxon>Treponema</taxon>
    </lineage>
</organism>
<evidence type="ECO:0000256" key="1">
    <source>
        <dbReference type="ARBA" id="ARBA00004141"/>
    </source>
</evidence>
<evidence type="ECO:0000256" key="5">
    <source>
        <dbReference type="SAM" id="Phobius"/>
    </source>
</evidence>
<proteinExistence type="predicted"/>
<dbReference type="Proteomes" id="UP000578697">
    <property type="component" value="Unassembled WGS sequence"/>
</dbReference>
<dbReference type="PANTHER" id="PTHR22911:SF6">
    <property type="entry name" value="SOLUTE CARRIER FAMILY 35 MEMBER G1"/>
    <property type="match status" value="1"/>
</dbReference>
<evidence type="ECO:0000256" key="4">
    <source>
        <dbReference type="ARBA" id="ARBA00023136"/>
    </source>
</evidence>
<feature type="transmembrane region" description="Helical" evidence="5">
    <location>
        <begin position="126"/>
        <end position="142"/>
    </location>
</feature>
<dbReference type="InterPro" id="IPR000620">
    <property type="entry name" value="EamA_dom"/>
</dbReference>
<feature type="transmembrane region" description="Helical" evidence="5">
    <location>
        <begin position="37"/>
        <end position="57"/>
    </location>
</feature>
<feature type="transmembrane region" description="Helical" evidence="5">
    <location>
        <begin position="269"/>
        <end position="286"/>
    </location>
</feature>
<evidence type="ECO:0000259" key="6">
    <source>
        <dbReference type="Pfam" id="PF00892"/>
    </source>
</evidence>
<keyword evidence="8" id="KW-1185">Reference proteome</keyword>
<dbReference type="RefSeq" id="WP_184652106.1">
    <property type="nucleotide sequence ID" value="NZ_JACHFR010000002.1"/>
</dbReference>
<dbReference type="AlphaFoldDB" id="A0A840SER9"/>
<feature type="transmembrane region" description="Helical" evidence="5">
    <location>
        <begin position="148"/>
        <end position="171"/>
    </location>
</feature>
<comment type="subcellular location">
    <subcellularLocation>
        <location evidence="1">Membrane</location>
        <topology evidence="1">Multi-pass membrane protein</topology>
    </subcellularLocation>
</comment>
<evidence type="ECO:0000313" key="8">
    <source>
        <dbReference type="Proteomes" id="UP000578697"/>
    </source>
</evidence>
<feature type="domain" description="EamA" evidence="6">
    <location>
        <begin position="6"/>
        <end position="142"/>
    </location>
</feature>
<keyword evidence="2 5" id="KW-0812">Transmembrane</keyword>
<gene>
    <name evidence="7" type="ORF">HNP77_001027</name>
</gene>
<comment type="caution">
    <text evidence="7">The sequence shown here is derived from an EMBL/GenBank/DDBJ whole genome shotgun (WGS) entry which is preliminary data.</text>
</comment>
<keyword evidence="3 5" id="KW-1133">Transmembrane helix</keyword>
<name>A0A840SER9_9SPIR</name>
<evidence type="ECO:0000256" key="3">
    <source>
        <dbReference type="ARBA" id="ARBA00022989"/>
    </source>
</evidence>
<dbReference type="GO" id="GO:0016020">
    <property type="term" value="C:membrane"/>
    <property type="evidence" value="ECO:0007669"/>
    <property type="project" value="UniProtKB-SubCell"/>
</dbReference>
<dbReference type="EMBL" id="JACHFR010000002">
    <property type="protein sequence ID" value="MBB5218658.1"/>
    <property type="molecule type" value="Genomic_DNA"/>
</dbReference>
<feature type="transmembrane region" description="Helical" evidence="5">
    <location>
        <begin position="7"/>
        <end position="25"/>
    </location>
</feature>
<keyword evidence="4 5" id="KW-0472">Membrane</keyword>
<reference evidence="7 8" key="1">
    <citation type="submission" date="2020-08" db="EMBL/GenBank/DDBJ databases">
        <title>Genomic Encyclopedia of Type Strains, Phase IV (KMG-IV): sequencing the most valuable type-strain genomes for metagenomic binning, comparative biology and taxonomic classification.</title>
        <authorList>
            <person name="Goeker M."/>
        </authorList>
    </citation>
    <scope>NUCLEOTIDE SEQUENCE [LARGE SCALE GENOMIC DNA]</scope>
    <source>
        <strain evidence="7 8">DSM 103679</strain>
    </source>
</reference>